<dbReference type="SUPFAM" id="SSF53474">
    <property type="entry name" value="alpha/beta-Hydrolases"/>
    <property type="match status" value="1"/>
</dbReference>
<dbReference type="PANTHER" id="PTHR13136">
    <property type="entry name" value="TESTIS DEVELOPMENT PROTEIN PRTD"/>
    <property type="match status" value="1"/>
</dbReference>
<accession>A0A5P2BS67</accession>
<reference evidence="3 4" key="1">
    <citation type="submission" date="2018-05" db="EMBL/GenBank/DDBJ databases">
        <title>Streptomyces venezuelae.</title>
        <authorList>
            <person name="Kim W."/>
            <person name="Lee N."/>
            <person name="Cho B.-K."/>
        </authorList>
    </citation>
    <scope>NUCLEOTIDE SEQUENCE [LARGE SCALE GENOMIC DNA]</scope>
    <source>
        <strain evidence="3 4">ATCC 14584</strain>
    </source>
</reference>
<evidence type="ECO:0000313" key="3">
    <source>
        <dbReference type="EMBL" id="QES32987.1"/>
    </source>
</evidence>
<organism evidence="3 4">
    <name type="scientific">Streptomyces venezuelae</name>
    <dbReference type="NCBI Taxonomy" id="54571"/>
    <lineage>
        <taxon>Bacteria</taxon>
        <taxon>Bacillati</taxon>
        <taxon>Actinomycetota</taxon>
        <taxon>Actinomycetes</taxon>
        <taxon>Kitasatosporales</taxon>
        <taxon>Streptomycetaceae</taxon>
        <taxon>Streptomyces</taxon>
    </lineage>
</organism>
<dbReference type="EMBL" id="CP029192">
    <property type="protein sequence ID" value="QES32987.1"/>
    <property type="molecule type" value="Genomic_DNA"/>
</dbReference>
<dbReference type="InterPro" id="IPR026555">
    <property type="entry name" value="NSL3/Tex30"/>
</dbReference>
<feature type="domain" description="AB hydrolase-1" evidence="2">
    <location>
        <begin position="55"/>
        <end position="171"/>
    </location>
</feature>
<evidence type="ECO:0000256" key="1">
    <source>
        <dbReference type="SAM" id="MobiDB-lite"/>
    </source>
</evidence>
<dbReference type="PANTHER" id="PTHR13136:SF11">
    <property type="entry name" value="TESTIS-EXPRESSED PROTEIN 30"/>
    <property type="match status" value="1"/>
</dbReference>
<sequence length="272" mass="28291">MSPPRDRVRLLGTRTGLPTLYEAPRRRRSPVSPSAAPPRSPLIFPATSLPPRAAVLLLHGGREHGTSTPPALNLPGLRMRPFARALRKAFGARGVAVGQVRYRCRGWNGDREDAARDASRALADLAPRIGDAPVVLVGHSMGARAALHAAGHASVLAVVGLAPWCPPGDPVTHLRDRGVVLLHGDRDGTTDPAESADYAARASAAGAAAALVTMDGGDHAMLRHAPAWHALTTATVGALLGLGPVPGEVARVLGPRCLTRPTGLGQEAERDA</sequence>
<dbReference type="AlphaFoldDB" id="A0A5P2BS67"/>
<dbReference type="GO" id="GO:0016787">
    <property type="term" value="F:hydrolase activity"/>
    <property type="evidence" value="ECO:0007669"/>
    <property type="project" value="UniProtKB-KW"/>
</dbReference>
<proteinExistence type="predicted"/>
<dbReference type="InterPro" id="IPR000073">
    <property type="entry name" value="AB_hydrolase_1"/>
</dbReference>
<dbReference type="Pfam" id="PF12697">
    <property type="entry name" value="Abhydrolase_6"/>
    <property type="match status" value="1"/>
</dbReference>
<keyword evidence="3" id="KW-0378">Hydrolase</keyword>
<protein>
    <submittedName>
        <fullName evidence="3">Alpha/beta hydrolase</fullName>
    </submittedName>
</protein>
<evidence type="ECO:0000313" key="4">
    <source>
        <dbReference type="Proteomes" id="UP000322927"/>
    </source>
</evidence>
<feature type="compositionally biased region" description="Low complexity" evidence="1">
    <location>
        <begin position="10"/>
        <end position="20"/>
    </location>
</feature>
<gene>
    <name evidence="3" type="ORF">DEJ48_05870</name>
</gene>
<dbReference type="Proteomes" id="UP000322927">
    <property type="component" value="Chromosome"/>
</dbReference>
<feature type="region of interest" description="Disordered" evidence="1">
    <location>
        <begin position="1"/>
        <end position="44"/>
    </location>
</feature>
<name>A0A5P2BS67_STRVZ</name>
<evidence type="ECO:0000259" key="2">
    <source>
        <dbReference type="Pfam" id="PF12697"/>
    </source>
</evidence>
<dbReference type="OrthoDB" id="3366509at2"/>
<dbReference type="InterPro" id="IPR029058">
    <property type="entry name" value="AB_hydrolase_fold"/>
</dbReference>
<dbReference type="Gene3D" id="3.40.50.1820">
    <property type="entry name" value="alpha/beta hydrolase"/>
    <property type="match status" value="1"/>
</dbReference>